<dbReference type="EMBL" id="AODQ01000031">
    <property type="protein sequence ID" value="EMR03237.1"/>
    <property type="molecule type" value="Genomic_DNA"/>
</dbReference>
<name>M7N7L5_9BACT</name>
<feature type="transmembrane region" description="Helical" evidence="5">
    <location>
        <begin position="6"/>
        <end position="29"/>
    </location>
</feature>
<evidence type="ECO:0000256" key="5">
    <source>
        <dbReference type="SAM" id="Phobius"/>
    </source>
</evidence>
<dbReference type="Gene3D" id="1.20.1530.20">
    <property type="match status" value="1"/>
</dbReference>
<dbReference type="Pfam" id="PF01758">
    <property type="entry name" value="SBF"/>
    <property type="match status" value="1"/>
</dbReference>
<dbReference type="InterPro" id="IPR038770">
    <property type="entry name" value="Na+/solute_symporter_sf"/>
</dbReference>
<dbReference type="PANTHER" id="PTHR10361">
    <property type="entry name" value="SODIUM-BILE ACID COTRANSPORTER"/>
    <property type="match status" value="1"/>
</dbReference>
<comment type="caution">
    <text evidence="6">The sequence shown here is derived from an EMBL/GenBank/DDBJ whole genome shotgun (WGS) entry which is preliminary data.</text>
</comment>
<evidence type="ECO:0000256" key="3">
    <source>
        <dbReference type="ARBA" id="ARBA00022989"/>
    </source>
</evidence>
<dbReference type="RefSeq" id="WP_009195027.1">
    <property type="nucleotide sequence ID" value="NZ_AODQ01000031.1"/>
</dbReference>
<comment type="subcellular location">
    <subcellularLocation>
        <location evidence="1">Membrane</location>
        <topology evidence="1">Multi-pass membrane protein</topology>
    </subcellularLocation>
</comment>
<dbReference type="AlphaFoldDB" id="M7N7L5"/>
<protein>
    <submittedName>
        <fullName evidence="6">Bile acid transporter</fullName>
    </submittedName>
</protein>
<dbReference type="PATRIC" id="fig|1279009.4.peg.1653"/>
<gene>
    <name evidence="6" type="ORF">ADICEAN_01630</name>
</gene>
<feature type="transmembrane region" description="Helical" evidence="5">
    <location>
        <begin position="100"/>
        <end position="126"/>
    </location>
</feature>
<evidence type="ECO:0000313" key="6">
    <source>
        <dbReference type="EMBL" id="EMR03237.1"/>
    </source>
</evidence>
<evidence type="ECO:0000256" key="1">
    <source>
        <dbReference type="ARBA" id="ARBA00004141"/>
    </source>
</evidence>
<keyword evidence="7" id="KW-1185">Reference proteome</keyword>
<dbReference type="PANTHER" id="PTHR10361:SF24">
    <property type="entry name" value="P3 PROTEIN"/>
    <property type="match status" value="1"/>
</dbReference>
<reference evidence="6 7" key="1">
    <citation type="journal article" date="2013" name="Genome Announc.">
        <title>Draft Genome Sequence of Cesiribacter andamanensis Strain AMV16T, Isolated from a Soil Sample from a Mud Volcano in the Andaman Islands, India.</title>
        <authorList>
            <person name="Shivaji S."/>
            <person name="Ara S."/>
            <person name="Begum Z."/>
            <person name="Srinivas T.N."/>
            <person name="Singh A."/>
            <person name="Kumar Pinnaka A."/>
        </authorList>
    </citation>
    <scope>NUCLEOTIDE SEQUENCE [LARGE SCALE GENOMIC DNA]</scope>
    <source>
        <strain evidence="6 7">AMV16</strain>
    </source>
</reference>
<feature type="transmembrane region" description="Helical" evidence="5">
    <location>
        <begin position="201"/>
        <end position="219"/>
    </location>
</feature>
<dbReference type="eggNOG" id="COG0385">
    <property type="taxonomic scope" value="Bacteria"/>
</dbReference>
<dbReference type="STRING" id="1279009.ADICEAN_01630"/>
<proteinExistence type="predicted"/>
<dbReference type="InterPro" id="IPR002657">
    <property type="entry name" value="BilAc:Na_symport/Acr3"/>
</dbReference>
<keyword evidence="2 5" id="KW-0812">Transmembrane</keyword>
<feature type="transmembrane region" description="Helical" evidence="5">
    <location>
        <begin position="69"/>
        <end position="88"/>
    </location>
</feature>
<feature type="transmembrane region" description="Helical" evidence="5">
    <location>
        <begin position="260"/>
        <end position="281"/>
    </location>
</feature>
<feature type="transmembrane region" description="Helical" evidence="5">
    <location>
        <begin position="231"/>
        <end position="254"/>
    </location>
</feature>
<feature type="transmembrane region" description="Helical" evidence="5">
    <location>
        <begin position="41"/>
        <end position="63"/>
    </location>
</feature>
<dbReference type="GO" id="GO:0016020">
    <property type="term" value="C:membrane"/>
    <property type="evidence" value="ECO:0007669"/>
    <property type="project" value="UniProtKB-SubCell"/>
</dbReference>
<organism evidence="6 7">
    <name type="scientific">Cesiribacter andamanensis AMV16</name>
    <dbReference type="NCBI Taxonomy" id="1279009"/>
    <lineage>
        <taxon>Bacteria</taxon>
        <taxon>Pseudomonadati</taxon>
        <taxon>Bacteroidota</taxon>
        <taxon>Cytophagia</taxon>
        <taxon>Cytophagales</taxon>
        <taxon>Cesiribacteraceae</taxon>
        <taxon>Cesiribacter</taxon>
    </lineage>
</organism>
<dbReference type="OrthoDB" id="9806785at2"/>
<accession>M7N7L5</accession>
<keyword evidence="3 5" id="KW-1133">Transmembrane helix</keyword>
<keyword evidence="4 5" id="KW-0472">Membrane</keyword>
<feature type="transmembrane region" description="Helical" evidence="5">
    <location>
        <begin position="138"/>
        <end position="159"/>
    </location>
</feature>
<evidence type="ECO:0000313" key="7">
    <source>
        <dbReference type="Proteomes" id="UP000011910"/>
    </source>
</evidence>
<dbReference type="InterPro" id="IPR004710">
    <property type="entry name" value="Bilac:Na_transpt"/>
</dbReference>
<dbReference type="Proteomes" id="UP000011910">
    <property type="component" value="Unassembled WGS sequence"/>
</dbReference>
<evidence type="ECO:0000256" key="4">
    <source>
        <dbReference type="ARBA" id="ARBA00023136"/>
    </source>
</evidence>
<evidence type="ECO:0000256" key="2">
    <source>
        <dbReference type="ARBA" id="ARBA00022692"/>
    </source>
</evidence>
<feature type="transmembrane region" description="Helical" evidence="5">
    <location>
        <begin position="171"/>
        <end position="189"/>
    </location>
</feature>
<sequence length="292" mass="31216">MESSFITSVLLPAALFVIMLGMGLSLVLADFKRVVLYPKAVLIALVNQLVLLPLIGFGLTIVFGLQTELAVGLMLLAACPGGATSNLISHLAKGDTALSITLTALSSLITIFTIPLIVNLSLLYFMERGQYIQLDVPATILQIIGITLVPVGIGMLVRSRNRAFAHRMDRPVKLASVIFFFVIVAGAVIKERAQLLEYLQLIGLSTASLNLLTMALGYFSGRLFRLSKAQCITISVESGIQNGTLGIIVATTFLHSSSMAIPPAIYSLLMFVSGLGFAYLVNRKKQAGVSLG</sequence>